<dbReference type="InterPro" id="IPR009056">
    <property type="entry name" value="Cyt_c-like_dom"/>
</dbReference>
<dbReference type="SUPFAM" id="SSF46626">
    <property type="entry name" value="Cytochrome c"/>
    <property type="match status" value="1"/>
</dbReference>
<dbReference type="Gene3D" id="1.10.760.10">
    <property type="entry name" value="Cytochrome c-like domain"/>
    <property type="match status" value="1"/>
</dbReference>
<gene>
    <name evidence="6" type="ORF">RBB77_03950</name>
</gene>
<keyword evidence="2 4" id="KW-0479">Metal-binding</keyword>
<dbReference type="GO" id="GO:0020037">
    <property type="term" value="F:heme binding"/>
    <property type="evidence" value="ECO:0007669"/>
    <property type="project" value="InterPro"/>
</dbReference>
<dbReference type="PROSITE" id="PS51007">
    <property type="entry name" value="CYTC"/>
    <property type="match status" value="1"/>
</dbReference>
<evidence type="ECO:0000256" key="2">
    <source>
        <dbReference type="ARBA" id="ARBA00022723"/>
    </source>
</evidence>
<dbReference type="GO" id="GO:0046872">
    <property type="term" value="F:metal ion binding"/>
    <property type="evidence" value="ECO:0007669"/>
    <property type="project" value="UniProtKB-KW"/>
</dbReference>
<dbReference type="AlphaFoldDB" id="A0AAU7ZSV1"/>
<evidence type="ECO:0000259" key="5">
    <source>
        <dbReference type="PROSITE" id="PS51007"/>
    </source>
</evidence>
<reference evidence="6" key="2">
    <citation type="journal article" date="2024" name="Environ. Microbiol.">
        <title>Genome analysis and description of Tunturibacter gen. nov. expands the diversity of Terriglobia in tundra soils.</title>
        <authorList>
            <person name="Messyasz A."/>
            <person name="Mannisto M.K."/>
            <person name="Kerkhof L.J."/>
            <person name="Haggblom M.M."/>
        </authorList>
    </citation>
    <scope>NUCLEOTIDE SEQUENCE</scope>
    <source>
        <strain evidence="6">X5P6</strain>
    </source>
</reference>
<proteinExistence type="predicted"/>
<dbReference type="SUPFAM" id="SSF56524">
    <property type="entry name" value="Oxidoreductase molybdopterin-binding domain"/>
    <property type="match status" value="1"/>
</dbReference>
<evidence type="ECO:0000256" key="4">
    <source>
        <dbReference type="PROSITE-ProRule" id="PRU00433"/>
    </source>
</evidence>
<dbReference type="KEGG" id="tpsc:RBB77_03950"/>
<dbReference type="RefSeq" id="WP_353064900.1">
    <property type="nucleotide sequence ID" value="NZ_CP132942.1"/>
</dbReference>
<evidence type="ECO:0000256" key="1">
    <source>
        <dbReference type="ARBA" id="ARBA00022617"/>
    </source>
</evidence>
<dbReference type="GO" id="GO:0009055">
    <property type="term" value="F:electron transfer activity"/>
    <property type="evidence" value="ECO:0007669"/>
    <property type="project" value="InterPro"/>
</dbReference>
<keyword evidence="1 4" id="KW-0349">Heme</keyword>
<feature type="domain" description="Cytochrome c" evidence="5">
    <location>
        <begin position="206"/>
        <end position="289"/>
    </location>
</feature>
<reference evidence="6" key="1">
    <citation type="submission" date="2023-08" db="EMBL/GenBank/DDBJ databases">
        <authorList>
            <person name="Messyasz A."/>
            <person name="Mannisto M.K."/>
            <person name="Kerkhof L.J."/>
            <person name="Haggblom M."/>
        </authorList>
    </citation>
    <scope>NUCLEOTIDE SEQUENCE</scope>
    <source>
        <strain evidence="6">X5P6</strain>
    </source>
</reference>
<accession>A0AAU7ZSV1</accession>
<name>A0AAU7ZSV1_9BACT</name>
<keyword evidence="3 4" id="KW-0408">Iron</keyword>
<evidence type="ECO:0000256" key="3">
    <source>
        <dbReference type="ARBA" id="ARBA00023004"/>
    </source>
</evidence>
<dbReference type="InterPro" id="IPR036374">
    <property type="entry name" value="OxRdtase_Mopterin-bd_sf"/>
</dbReference>
<protein>
    <recommendedName>
        <fullName evidence="5">Cytochrome c domain-containing protein</fullName>
    </recommendedName>
</protein>
<organism evidence="6">
    <name type="scientific">Tunturiibacter psychrotolerans</name>
    <dbReference type="NCBI Taxonomy" id="3069686"/>
    <lineage>
        <taxon>Bacteria</taxon>
        <taxon>Pseudomonadati</taxon>
        <taxon>Acidobacteriota</taxon>
        <taxon>Terriglobia</taxon>
        <taxon>Terriglobales</taxon>
        <taxon>Acidobacteriaceae</taxon>
        <taxon>Tunturiibacter</taxon>
    </lineage>
</organism>
<sequence length="293" mass="31992">MPPVKLIAVVAACLALPAADSPSGGHLLLTERSSNSDLEIAGLAADISPGTVRYISYEQLLTFPQTTVTVTGDDNFRELPQQKLTVTGVYLDVLERSLGALPEADLLTALCSDGYRATYTREYVKAHHPILALKINGLPVETWVAQSKNDDPGNYFVTHADFTPSFSVLSFQEIPKIPAKVTRVEFGTAQQVYGAIAPHKRDASNLQVIEGFRIAQQHCYRCHNMGHYGGTKAGRPWQTLGNYAAASPSTFERYIRDPKSIDPNSAMPPNPTLDVSTAKALQAYFQTFATKIH</sequence>
<evidence type="ECO:0000313" key="6">
    <source>
        <dbReference type="EMBL" id="XCB34058.1"/>
    </source>
</evidence>
<dbReference type="InterPro" id="IPR036909">
    <property type="entry name" value="Cyt_c-like_dom_sf"/>
</dbReference>
<dbReference type="EMBL" id="CP132942">
    <property type="protein sequence ID" value="XCB34058.1"/>
    <property type="molecule type" value="Genomic_DNA"/>
</dbReference>